<sequence>MLVDASPDIPDFARAWHPSVRRPSKLPDPRSYHEVIDPHAIFELDEDGSTEPVLVVAFSCTFCKSVSQACSRSQPACTRCSKTGRNCRPSKEGYTRLPRPKVPRPSVTGTKKAPGTKKASSQAQQSGSSRLQVALSSDVNGGREAGSFKRTSLKRAQSPEAVVAPRKKPQVKPAAPKGKAIRKFVEPSKVSEIEAIEHAVLESPPQPHPTTTVSEDRRNDTKWSFIKGSSGRDENATVTVQDKLAPTVQSSTPIPRAWTNSRAELLTVFPDLAKAPTGLSWFQSLTPILVLETNHPEDHWTCSTTLNINLLWDFSCSSLDLEKCGIASQNPSHSEQDSQQSEVHPKDCPSPSGPTTNDVFPEAQTMAIDDSAQSSAPLISGQKLRDSENNEYVCGSATSSASPFVPLQREGATVMLSTPSASGELLADKAPTPTGSAISPPPPQVDLPRNIPLTKPPEIQTLLDSRAHRTPLLIWSSGDCKLTPCTLPQEYAYSCLGFFFISDLHREVINHTADFTPEAIQITGRVRWHVTLEWAPGGETALFAGGADRLSSSDMVDGGLALPDSREDLSHPWWLSSVELEVSSQANTAAPYRPRDLRMHYFSYLPLDLLAEFHPSESFPRGWYCEKCRMINAQEFFRHQICQSSVCKSMSDERICQGKTDPLWKLRDPHHSHFLTYPTVNVPSFLQYNERFWDDGMQSWTYLVKKGVSLRHIFTGNQENLQKEATALLETIQCDILLKKEDSSSPYFMHTTTLIPDSNDTPGATVPVGTSAAISSVYHALIKLAEGYGEIASPQLSELHIRAWVTTGSKRASGYVLHAKKCPVVILCLGAQVILNFIPKTGYSDALDTTTTDKVTCGDDRTASPLMERRAESPLDMTVAHDSGFKVDQRPTNSQSEKDVMGVVIVADHEYTGFDPDSSTMDPGSGLNMPSQPELDDIVLEHKNATEPMQRPARQKTKAIKEKRKPTKKTPYPEISLTLVHGDGVILIGDDFECQIIRTGTTIRQSNVLFLLSS</sequence>
<reference evidence="2 3" key="1">
    <citation type="submission" date="2014-04" db="EMBL/GenBank/DDBJ databases">
        <authorList>
            <consortium name="DOE Joint Genome Institute"/>
            <person name="Kuo A."/>
            <person name="Kohler A."/>
            <person name="Jargeat P."/>
            <person name="Nagy L.G."/>
            <person name="Floudas D."/>
            <person name="Copeland A."/>
            <person name="Barry K.W."/>
            <person name="Cichocki N."/>
            <person name="Veneault-Fourrey C."/>
            <person name="LaButti K."/>
            <person name="Lindquist E.A."/>
            <person name="Lipzen A."/>
            <person name="Lundell T."/>
            <person name="Morin E."/>
            <person name="Murat C."/>
            <person name="Sun H."/>
            <person name="Tunlid A."/>
            <person name="Henrissat B."/>
            <person name="Grigoriev I.V."/>
            <person name="Hibbett D.S."/>
            <person name="Martin F."/>
            <person name="Nordberg H.P."/>
            <person name="Cantor M.N."/>
            <person name="Hua S.X."/>
        </authorList>
    </citation>
    <scope>NUCLEOTIDE SEQUENCE [LARGE SCALE GENOMIC DNA]</scope>
    <source>
        <strain evidence="2 3">Ve08.2h10</strain>
    </source>
</reference>
<organism evidence="2 3">
    <name type="scientific">Paxillus rubicundulus Ve08.2h10</name>
    <dbReference type="NCBI Taxonomy" id="930991"/>
    <lineage>
        <taxon>Eukaryota</taxon>
        <taxon>Fungi</taxon>
        <taxon>Dikarya</taxon>
        <taxon>Basidiomycota</taxon>
        <taxon>Agaricomycotina</taxon>
        <taxon>Agaricomycetes</taxon>
        <taxon>Agaricomycetidae</taxon>
        <taxon>Boletales</taxon>
        <taxon>Paxilineae</taxon>
        <taxon>Paxillaceae</taxon>
        <taxon>Paxillus</taxon>
    </lineage>
</organism>
<dbReference type="OrthoDB" id="2678679at2759"/>
<keyword evidence="3" id="KW-1185">Reference proteome</keyword>
<protein>
    <recommendedName>
        <fullName evidence="4">Zn(2)-C6 fungal-type domain-containing protein</fullName>
    </recommendedName>
</protein>
<dbReference type="CDD" id="cd00067">
    <property type="entry name" value="GAL4"/>
    <property type="match status" value="1"/>
</dbReference>
<reference evidence="3" key="2">
    <citation type="submission" date="2015-01" db="EMBL/GenBank/DDBJ databases">
        <title>Evolutionary Origins and Diversification of the Mycorrhizal Mutualists.</title>
        <authorList>
            <consortium name="DOE Joint Genome Institute"/>
            <consortium name="Mycorrhizal Genomics Consortium"/>
            <person name="Kohler A."/>
            <person name="Kuo A."/>
            <person name="Nagy L.G."/>
            <person name="Floudas D."/>
            <person name="Copeland A."/>
            <person name="Barry K.W."/>
            <person name="Cichocki N."/>
            <person name="Veneault-Fourrey C."/>
            <person name="LaButti K."/>
            <person name="Lindquist E.A."/>
            <person name="Lipzen A."/>
            <person name="Lundell T."/>
            <person name="Morin E."/>
            <person name="Murat C."/>
            <person name="Riley R."/>
            <person name="Ohm R."/>
            <person name="Sun H."/>
            <person name="Tunlid A."/>
            <person name="Henrissat B."/>
            <person name="Grigoriev I.V."/>
            <person name="Hibbett D.S."/>
            <person name="Martin F."/>
        </authorList>
    </citation>
    <scope>NUCLEOTIDE SEQUENCE [LARGE SCALE GENOMIC DNA]</scope>
    <source>
        <strain evidence="3">Ve08.2h10</strain>
    </source>
</reference>
<dbReference type="EMBL" id="KN825511">
    <property type="protein sequence ID" value="KIK90494.1"/>
    <property type="molecule type" value="Genomic_DNA"/>
</dbReference>
<proteinExistence type="predicted"/>
<dbReference type="InParanoid" id="A0A0D0DWM2"/>
<evidence type="ECO:0000313" key="2">
    <source>
        <dbReference type="EMBL" id="KIK90494.1"/>
    </source>
</evidence>
<dbReference type="SUPFAM" id="SSF57701">
    <property type="entry name" value="Zn2/Cys6 DNA-binding domain"/>
    <property type="match status" value="1"/>
</dbReference>
<feature type="region of interest" description="Disordered" evidence="1">
    <location>
        <begin position="427"/>
        <end position="446"/>
    </location>
</feature>
<dbReference type="GO" id="GO:0008270">
    <property type="term" value="F:zinc ion binding"/>
    <property type="evidence" value="ECO:0007669"/>
    <property type="project" value="InterPro"/>
</dbReference>
<evidence type="ECO:0000313" key="3">
    <source>
        <dbReference type="Proteomes" id="UP000054538"/>
    </source>
</evidence>
<feature type="compositionally biased region" description="Low complexity" evidence="1">
    <location>
        <begin position="108"/>
        <end position="129"/>
    </location>
</feature>
<feature type="region of interest" description="Disordered" evidence="1">
    <location>
        <begin position="948"/>
        <end position="969"/>
    </location>
</feature>
<accession>A0A0D0DWM2</accession>
<feature type="region of interest" description="Disordered" evidence="1">
    <location>
        <begin position="328"/>
        <end position="360"/>
    </location>
</feature>
<feature type="region of interest" description="Disordered" evidence="1">
    <location>
        <begin position="81"/>
        <end position="179"/>
    </location>
</feature>
<dbReference type="Proteomes" id="UP000054538">
    <property type="component" value="Unassembled WGS sequence"/>
</dbReference>
<gene>
    <name evidence="2" type="ORF">PAXRUDRAFT_151821</name>
</gene>
<name>A0A0D0DWM2_9AGAM</name>
<dbReference type="InterPro" id="IPR001138">
    <property type="entry name" value="Zn2Cys6_DnaBD"/>
</dbReference>
<evidence type="ECO:0008006" key="4">
    <source>
        <dbReference type="Google" id="ProtNLM"/>
    </source>
</evidence>
<feature type="compositionally biased region" description="Polar residues" evidence="1">
    <location>
        <begin position="328"/>
        <end position="342"/>
    </location>
</feature>
<dbReference type="HOGENOM" id="CLU_320581_0_0_1"/>
<evidence type="ECO:0000256" key="1">
    <source>
        <dbReference type="SAM" id="MobiDB-lite"/>
    </source>
</evidence>
<dbReference type="GO" id="GO:0000981">
    <property type="term" value="F:DNA-binding transcription factor activity, RNA polymerase II-specific"/>
    <property type="evidence" value="ECO:0007669"/>
    <property type="project" value="InterPro"/>
</dbReference>
<feature type="compositionally biased region" description="Polar residues" evidence="1">
    <location>
        <begin position="130"/>
        <end position="139"/>
    </location>
</feature>
<dbReference type="InterPro" id="IPR036864">
    <property type="entry name" value="Zn2-C6_fun-type_DNA-bd_sf"/>
</dbReference>
<feature type="compositionally biased region" description="Basic residues" evidence="1">
    <location>
        <begin position="953"/>
        <end position="968"/>
    </location>
</feature>
<feature type="region of interest" description="Disordered" evidence="1">
    <location>
        <begin position="202"/>
        <end position="234"/>
    </location>
</feature>
<dbReference type="AlphaFoldDB" id="A0A0D0DWM2"/>